<proteinExistence type="predicted"/>
<comment type="caution">
    <text evidence="2">The sequence shown here is derived from an EMBL/GenBank/DDBJ whole genome shotgun (WGS) entry which is preliminary data.</text>
</comment>
<dbReference type="InterPro" id="IPR003033">
    <property type="entry name" value="SCP2_sterol-bd_dom"/>
</dbReference>
<dbReference type="EMBL" id="BONF01000019">
    <property type="protein sequence ID" value="GIF82235.1"/>
    <property type="molecule type" value="Genomic_DNA"/>
</dbReference>
<dbReference type="RefSeq" id="WP_203747128.1">
    <property type="nucleotide sequence ID" value="NZ_BONF01000019.1"/>
</dbReference>
<dbReference type="SUPFAM" id="SSF55718">
    <property type="entry name" value="SCP-like"/>
    <property type="match status" value="1"/>
</dbReference>
<evidence type="ECO:0000259" key="1">
    <source>
        <dbReference type="Pfam" id="PF02036"/>
    </source>
</evidence>
<organism evidence="2 3">
    <name type="scientific">Catellatospora bangladeshensis</name>
    <dbReference type="NCBI Taxonomy" id="310355"/>
    <lineage>
        <taxon>Bacteria</taxon>
        <taxon>Bacillati</taxon>
        <taxon>Actinomycetota</taxon>
        <taxon>Actinomycetes</taxon>
        <taxon>Micromonosporales</taxon>
        <taxon>Micromonosporaceae</taxon>
        <taxon>Catellatospora</taxon>
    </lineage>
</organism>
<dbReference type="Pfam" id="PF02036">
    <property type="entry name" value="SCP2"/>
    <property type="match status" value="1"/>
</dbReference>
<dbReference type="Gene3D" id="3.30.1050.10">
    <property type="entry name" value="SCP2 sterol-binding domain"/>
    <property type="match status" value="1"/>
</dbReference>
<protein>
    <recommendedName>
        <fullName evidence="1">SCP2 domain-containing protein</fullName>
    </recommendedName>
</protein>
<reference evidence="2 3" key="1">
    <citation type="submission" date="2021-01" db="EMBL/GenBank/DDBJ databases">
        <title>Whole genome shotgun sequence of Catellatospora bangladeshensis NBRC 107357.</title>
        <authorList>
            <person name="Komaki H."/>
            <person name="Tamura T."/>
        </authorList>
    </citation>
    <scope>NUCLEOTIDE SEQUENCE [LARGE SCALE GENOMIC DNA]</scope>
    <source>
        <strain evidence="2 3">NBRC 107357</strain>
    </source>
</reference>
<gene>
    <name evidence="2" type="ORF">Cba03nite_35840</name>
</gene>
<sequence>MSTATETFFAELGRRGHEPLLRRVTGSIRFDIGEGRAVQRWLVDIDHGDVAVSKRARGGDCTVRTDTATFDSILQGSDNTMAAYLRGAIGAEGDPELLMLSQRLFAGPERTGYDHG</sequence>
<dbReference type="AlphaFoldDB" id="A0A8J3NL77"/>
<dbReference type="Proteomes" id="UP000601223">
    <property type="component" value="Unassembled WGS sequence"/>
</dbReference>
<name>A0A8J3NL77_9ACTN</name>
<feature type="domain" description="SCP2" evidence="1">
    <location>
        <begin position="16"/>
        <end position="105"/>
    </location>
</feature>
<evidence type="ECO:0000313" key="2">
    <source>
        <dbReference type="EMBL" id="GIF82235.1"/>
    </source>
</evidence>
<keyword evidence="3" id="KW-1185">Reference proteome</keyword>
<accession>A0A8J3NL77</accession>
<evidence type="ECO:0000313" key="3">
    <source>
        <dbReference type="Proteomes" id="UP000601223"/>
    </source>
</evidence>
<dbReference type="InterPro" id="IPR036527">
    <property type="entry name" value="SCP2_sterol-bd_dom_sf"/>
</dbReference>